<dbReference type="Gene3D" id="2.180.10.10">
    <property type="entry name" value="RHS repeat-associated core"/>
    <property type="match status" value="3"/>
</dbReference>
<comment type="caution">
    <text evidence="5">The sequence shown here is derived from an EMBL/GenBank/DDBJ whole genome shotgun (WGS) entry which is preliminary data.</text>
</comment>
<dbReference type="InterPro" id="IPR022385">
    <property type="entry name" value="Rhs_assc_core"/>
</dbReference>
<organism evidence="5 6">
    <name type="scientific">Nitrospirillum amazonense</name>
    <dbReference type="NCBI Taxonomy" id="28077"/>
    <lineage>
        <taxon>Bacteria</taxon>
        <taxon>Pseudomonadati</taxon>
        <taxon>Pseudomonadota</taxon>
        <taxon>Alphaproteobacteria</taxon>
        <taxon>Rhodospirillales</taxon>
        <taxon>Azospirillaceae</taxon>
        <taxon>Nitrospirillum</taxon>
    </lineage>
</organism>
<feature type="region of interest" description="Disordered" evidence="2">
    <location>
        <begin position="1186"/>
        <end position="1213"/>
    </location>
</feature>
<feature type="domain" description="Teneurin-like YD-shell" evidence="4">
    <location>
        <begin position="821"/>
        <end position="907"/>
    </location>
</feature>
<reference evidence="5 6" key="1">
    <citation type="submission" date="2019-06" db="EMBL/GenBank/DDBJ databases">
        <title>Genomic Encyclopedia of Type Strains, Phase IV (KMG-V): Genome sequencing to study the core and pangenomes of soil and plant-associated prokaryotes.</title>
        <authorList>
            <person name="Whitman W."/>
        </authorList>
    </citation>
    <scope>NUCLEOTIDE SEQUENCE [LARGE SCALE GENOMIC DNA]</scope>
    <source>
        <strain evidence="5 6">BR 11880</strain>
    </source>
</reference>
<dbReference type="InterPro" id="IPR006530">
    <property type="entry name" value="YD"/>
</dbReference>
<keyword evidence="1" id="KW-0677">Repeat</keyword>
<dbReference type="NCBIfam" id="TIGR03696">
    <property type="entry name" value="Rhs_assc_core"/>
    <property type="match status" value="1"/>
</dbReference>
<evidence type="ECO:0000256" key="3">
    <source>
        <dbReference type="SAM" id="SignalP"/>
    </source>
</evidence>
<accession>A0A560EIY3</accession>
<evidence type="ECO:0000313" key="6">
    <source>
        <dbReference type="Proteomes" id="UP000319859"/>
    </source>
</evidence>
<protein>
    <submittedName>
        <fullName evidence="5">RHS repeat-associated protein</fullName>
    </submittedName>
</protein>
<keyword evidence="3" id="KW-0732">Signal</keyword>
<dbReference type="Proteomes" id="UP000319859">
    <property type="component" value="Unassembled WGS sequence"/>
</dbReference>
<dbReference type="PANTHER" id="PTHR32305:SF15">
    <property type="entry name" value="PROTEIN RHSA-RELATED"/>
    <property type="match status" value="1"/>
</dbReference>
<name>A0A560EIY3_9PROT</name>
<evidence type="ECO:0000259" key="4">
    <source>
        <dbReference type="Pfam" id="PF25023"/>
    </source>
</evidence>
<evidence type="ECO:0000313" key="5">
    <source>
        <dbReference type="EMBL" id="TWB09307.1"/>
    </source>
</evidence>
<evidence type="ECO:0000256" key="1">
    <source>
        <dbReference type="ARBA" id="ARBA00022737"/>
    </source>
</evidence>
<sequence>MPFIHTLAVRLPFRRSWAALAFLALVCGAWSDASWAQDTLANSPPVYSTVDPQYVDLGTGALTLTVQEVVIGQPGVGGLSYGRSFIGTGWRDTLMGGINAANGYTTVSIGGASENFTSTDGGATYSNAQGGGSTLTVDSSRQLFTYTMANGTVAQFQKTICCNIGLLSPASTASTMGAANQGRLTSMTFPTGEVRTWNYVFVRFCDVDTSLPCQAQVGRLQSVTNNFGYQIRYQYGANNTTSISDRAAWLRLTGVIGFNMAVDACDGAAQMCSLSAGWPSVSYATPSDNSAARTATDALGRTTRYTYASGNMTAIRWPSSGTDNITIGYDSSNRVASVSNGAGTWTYGYSDSGTTRTTTVTDPLGHQRVVTINTTNSQMLSDTNALGNQTSYSYDSYNRLTRVTRPEGDYTTYDYDSRGNVTKTTKYGKSGSNLVVRSEASYETGCSNPKTCNKPTAAHDDNGHWSYYTYDGTHGGVLTVTQSSPDGGSAPQPQVRYSYGSFQARYKNGSGTLVSGGAIYLLTGTSTCLSGSSCAGAATEAKTSISYGDTGQANNLLPVSVTKSSGDGSVSATTTLTYDTVGNKLTETGPANTGTVRYRYDLGRQLVGVVGPAASASGKYQAVAISYNPNGQVTDTKQGTVNSQSDGDWSNFVTLQKTTLIYDAQGRKTWEVLKDPNGTELVTTAYGYDAANNLIWTTRPMKGTGDDRWINYGYDAVGRLTQVRDTSNQIIAATSYTANGLKATMVDGNNHTTSYTYDGFNRLTQVTYPTANGTTYSDAYGYDNASQMTSWRQRDGSTTLTYARDALERVTRRDVGNFVYSYDNLGHVTQVTADGKATVAMSYDALGRLTSQTTDNRTVSAQYDGAGRLTRLTWPDGTYADYSYDALGEMTGISVNGTWVQGYAYDDMGRRQSTTRANGVTTNYSFDSASRLTSLNFGGGSSQSLTFNYNLAGQILSRSSSNAAYDAPLPSNGNTTYTNNELNQTTAVAGPSGTSSLTYGPRGNLLTYGSTTTSHDADSHMVSVTPATSLGYDALGRLNQVSQSSTTRFLYFGDRLVAEYDSSGTLLRRYIPGAATDETAVWYEGTGTGSARWLIPDERGSVVAVTDGGGNALAINTYDEYGRPGAGNMGRFQYTGQAYLAEVGAYYYKARIYIPSLGKFAEPDPAGYNAGMNMYAYVGGDPINHTDPTGLQSKDMDPGHTYRPQDPLDDGNSPNGILEIPVDGHRSAPSSIPYLVFVNLYDGYTGTVPVIATISVPGAPKPQSAKLKNAVLSSSDPCMANESICTIAVQGIRHRFIDIPSDRWSHIMGRHSWFESDDAGYFNSNNPMDILFLISQTVTQALGKPQASGKIAYSWDFQQDIGMTRMDQFGFRYPTSWVTVIVNPTGPDTGDVWTAFPGKL</sequence>
<dbReference type="Pfam" id="PF05593">
    <property type="entry name" value="RHS_repeat"/>
    <property type="match status" value="1"/>
</dbReference>
<dbReference type="InterPro" id="IPR031325">
    <property type="entry name" value="RHS_repeat"/>
</dbReference>
<evidence type="ECO:0000256" key="2">
    <source>
        <dbReference type="SAM" id="MobiDB-lite"/>
    </source>
</evidence>
<dbReference type="PANTHER" id="PTHR32305">
    <property type="match status" value="1"/>
</dbReference>
<gene>
    <name evidence="5" type="ORF">FBZ89_1435</name>
</gene>
<dbReference type="InterPro" id="IPR050708">
    <property type="entry name" value="T6SS_VgrG/RHS"/>
</dbReference>
<feature type="chain" id="PRO_5021973085" evidence="3">
    <location>
        <begin position="37"/>
        <end position="1400"/>
    </location>
</feature>
<feature type="domain" description="Teneurin-like YD-shell" evidence="4">
    <location>
        <begin position="543"/>
        <end position="813"/>
    </location>
</feature>
<dbReference type="NCBIfam" id="TIGR01643">
    <property type="entry name" value="YD_repeat_2x"/>
    <property type="match status" value="4"/>
</dbReference>
<dbReference type="Pfam" id="PF25023">
    <property type="entry name" value="TEN_YD-shell"/>
    <property type="match status" value="2"/>
</dbReference>
<dbReference type="RefSeq" id="WP_145754664.1">
    <property type="nucleotide sequence ID" value="NZ_VITN01000043.1"/>
</dbReference>
<feature type="signal peptide" evidence="3">
    <location>
        <begin position="1"/>
        <end position="36"/>
    </location>
</feature>
<dbReference type="InterPro" id="IPR056823">
    <property type="entry name" value="TEN-like_YD-shell"/>
</dbReference>
<dbReference type="EMBL" id="VITN01000043">
    <property type="protein sequence ID" value="TWB09307.1"/>
    <property type="molecule type" value="Genomic_DNA"/>
</dbReference>
<dbReference type="OrthoDB" id="7322641at2"/>
<proteinExistence type="predicted"/>